<dbReference type="PANTHER" id="PTHR46796">
    <property type="entry name" value="HTH-TYPE TRANSCRIPTIONAL ACTIVATOR RHAS-RELATED"/>
    <property type="match status" value="1"/>
</dbReference>
<dbReference type="Gene3D" id="1.10.10.60">
    <property type="entry name" value="Homeodomain-like"/>
    <property type="match status" value="1"/>
</dbReference>
<dbReference type="InterPro" id="IPR046532">
    <property type="entry name" value="DUF6597"/>
</dbReference>
<dbReference type="Pfam" id="PF20240">
    <property type="entry name" value="DUF6597"/>
    <property type="match status" value="1"/>
</dbReference>
<dbReference type="InterPro" id="IPR018060">
    <property type="entry name" value="HTH_AraC"/>
</dbReference>
<dbReference type="EMBL" id="BAABLV010000035">
    <property type="protein sequence ID" value="GAA4902384.1"/>
    <property type="molecule type" value="Genomic_DNA"/>
</dbReference>
<keyword evidence="1" id="KW-0805">Transcription regulation</keyword>
<organism evidence="5 6">
    <name type="scientific">Tessaracoccus lubricantis</name>
    <dbReference type="NCBI Taxonomy" id="545543"/>
    <lineage>
        <taxon>Bacteria</taxon>
        <taxon>Bacillati</taxon>
        <taxon>Actinomycetota</taxon>
        <taxon>Actinomycetes</taxon>
        <taxon>Propionibacteriales</taxon>
        <taxon>Propionibacteriaceae</taxon>
        <taxon>Tessaracoccus</taxon>
    </lineage>
</organism>
<dbReference type="InterPro" id="IPR009057">
    <property type="entry name" value="Homeodomain-like_sf"/>
</dbReference>
<evidence type="ECO:0000259" key="4">
    <source>
        <dbReference type="PROSITE" id="PS01124"/>
    </source>
</evidence>
<reference evidence="6" key="1">
    <citation type="journal article" date="2019" name="Int. J. Syst. Evol. Microbiol.">
        <title>The Global Catalogue of Microorganisms (GCM) 10K type strain sequencing project: providing services to taxonomists for standard genome sequencing and annotation.</title>
        <authorList>
            <consortium name="The Broad Institute Genomics Platform"/>
            <consortium name="The Broad Institute Genome Sequencing Center for Infectious Disease"/>
            <person name="Wu L."/>
            <person name="Ma J."/>
        </authorList>
    </citation>
    <scope>NUCLEOTIDE SEQUENCE [LARGE SCALE GENOMIC DNA]</scope>
    <source>
        <strain evidence="6">JCM 19125</strain>
    </source>
</reference>
<dbReference type="Pfam" id="PF12833">
    <property type="entry name" value="HTH_18"/>
    <property type="match status" value="1"/>
</dbReference>
<keyword evidence="3" id="KW-0804">Transcription</keyword>
<dbReference type="Proteomes" id="UP001501521">
    <property type="component" value="Unassembled WGS sequence"/>
</dbReference>
<dbReference type="PROSITE" id="PS01124">
    <property type="entry name" value="HTH_ARAC_FAMILY_2"/>
    <property type="match status" value="1"/>
</dbReference>
<dbReference type="InterPro" id="IPR018062">
    <property type="entry name" value="HTH_AraC-typ_CS"/>
</dbReference>
<sequence>MADPATSRGVLYPASLPTLHRETVTGDLAVFVRWFWVPEWNIEPGRTSRQHVIGFPACNLVVQDGMSGISGPTTRASYRDLTGSGWAVGALLRPAAVLPLVEDVSSLRNAHRPIEAPELTAAVSSAMDAPGAGHDRRRAAIAVCAQWLRSRLGSPNEEGLLANNMVEAAESNPEVRSVTDLAAHLNISVRSAQRLASRYVGVSPAVLIRRRRLQEAAEKLRHDRGFDLTELAHESGYADHAHLTRDFRATLGFTPSKYRNSLSAE</sequence>
<dbReference type="InterPro" id="IPR050204">
    <property type="entry name" value="AraC_XylS_family_regulators"/>
</dbReference>
<proteinExistence type="predicted"/>
<feature type="domain" description="HTH araC/xylS-type" evidence="4">
    <location>
        <begin position="163"/>
        <end position="261"/>
    </location>
</feature>
<dbReference type="SMART" id="SM00342">
    <property type="entry name" value="HTH_ARAC"/>
    <property type="match status" value="1"/>
</dbReference>
<dbReference type="SUPFAM" id="SSF46689">
    <property type="entry name" value="Homeodomain-like"/>
    <property type="match status" value="1"/>
</dbReference>
<gene>
    <name evidence="5" type="ORF">GCM10025789_21370</name>
</gene>
<comment type="caution">
    <text evidence="5">The sequence shown here is derived from an EMBL/GenBank/DDBJ whole genome shotgun (WGS) entry which is preliminary data.</text>
</comment>
<evidence type="ECO:0000256" key="3">
    <source>
        <dbReference type="ARBA" id="ARBA00023163"/>
    </source>
</evidence>
<evidence type="ECO:0000256" key="1">
    <source>
        <dbReference type="ARBA" id="ARBA00023015"/>
    </source>
</evidence>
<accession>A0ABP9FQT4</accession>
<protein>
    <submittedName>
        <fullName evidence="5">Helix-turn-helix domain-containing protein</fullName>
    </submittedName>
</protein>
<evidence type="ECO:0000256" key="2">
    <source>
        <dbReference type="ARBA" id="ARBA00023125"/>
    </source>
</evidence>
<evidence type="ECO:0000313" key="5">
    <source>
        <dbReference type="EMBL" id="GAA4902384.1"/>
    </source>
</evidence>
<evidence type="ECO:0000313" key="6">
    <source>
        <dbReference type="Proteomes" id="UP001501521"/>
    </source>
</evidence>
<keyword evidence="6" id="KW-1185">Reference proteome</keyword>
<name>A0ABP9FQT4_9ACTN</name>
<keyword evidence="2" id="KW-0238">DNA-binding</keyword>
<dbReference type="PROSITE" id="PS00041">
    <property type="entry name" value="HTH_ARAC_FAMILY_1"/>
    <property type="match status" value="1"/>
</dbReference>